<dbReference type="SUPFAM" id="SSF55856">
    <property type="entry name" value="Cytochrome b5-like heme/steroid binding domain"/>
    <property type="match status" value="1"/>
</dbReference>
<dbReference type="EMBL" id="JAACJO010000023">
    <property type="protein sequence ID" value="KAF5347757.1"/>
    <property type="molecule type" value="Genomic_DNA"/>
</dbReference>
<dbReference type="GO" id="GO:0016020">
    <property type="term" value="C:membrane"/>
    <property type="evidence" value="ECO:0007669"/>
    <property type="project" value="TreeGrafter"/>
</dbReference>
<evidence type="ECO:0000256" key="5">
    <source>
        <dbReference type="ARBA" id="ARBA00023004"/>
    </source>
</evidence>
<evidence type="ECO:0000256" key="6">
    <source>
        <dbReference type="ARBA" id="ARBA00038357"/>
    </source>
</evidence>
<evidence type="ECO:0000256" key="3">
    <source>
        <dbReference type="ARBA" id="ARBA00022723"/>
    </source>
</evidence>
<evidence type="ECO:0000256" key="2">
    <source>
        <dbReference type="ARBA" id="ARBA00022617"/>
    </source>
</evidence>
<dbReference type="EMBL" id="JAACJO010000035">
    <property type="protein sequence ID" value="KAF5346192.1"/>
    <property type="molecule type" value="Genomic_DNA"/>
</dbReference>
<name>A0A8H5CT84_9AGAR</name>
<keyword evidence="2" id="KW-0349">Heme</keyword>
<comment type="similarity">
    <text evidence="6">Belongs to the cytochrome b5 family. MAPR subfamily.</text>
</comment>
<dbReference type="Pfam" id="PF00173">
    <property type="entry name" value="Cyt-b5"/>
    <property type="match status" value="1"/>
</dbReference>
<comment type="subcellular location">
    <subcellularLocation>
        <location evidence="1">Endoplasmic reticulum</location>
    </subcellularLocation>
</comment>
<dbReference type="PANTHER" id="PTHR10281">
    <property type="entry name" value="MEMBRANE-ASSOCIATED PROGESTERONE RECEPTOR COMPONENT-RELATED"/>
    <property type="match status" value="1"/>
</dbReference>
<feature type="domain" description="Cytochrome b5 heme-binding" evidence="7">
    <location>
        <begin position="77"/>
        <end position="179"/>
    </location>
</feature>
<keyword evidence="4" id="KW-0256">Endoplasmic reticulum</keyword>
<dbReference type="FunFam" id="3.10.120.10:FF:000003">
    <property type="entry name" value="membrane-associated progesterone receptor component 1"/>
    <property type="match status" value="1"/>
</dbReference>
<comment type="caution">
    <text evidence="8">The sequence shown here is derived from an EMBL/GenBank/DDBJ whole genome shotgun (WGS) entry which is preliminary data.</text>
</comment>
<sequence>MPSDLGTPVNTALFIYILYSVQRILFPSVTKRPASPSTDSSSTTSTVLTRAGIPHEFKAGYSWMPKSHPPTVLFKVYTPKTLEPFSGNDKDGRILLAINRIVFDVTSGRNFYGPNGMYGNFAGRDASRGMAKQSFDLEMLTPIDQPIDKLEDLKPEEIDNMKGWIEHFSNKYIICGKLVENGEA</sequence>
<evidence type="ECO:0000256" key="4">
    <source>
        <dbReference type="ARBA" id="ARBA00022824"/>
    </source>
</evidence>
<dbReference type="GO" id="GO:0046872">
    <property type="term" value="F:metal ion binding"/>
    <property type="evidence" value="ECO:0007669"/>
    <property type="project" value="UniProtKB-KW"/>
</dbReference>
<keyword evidence="10" id="KW-1185">Reference proteome</keyword>
<dbReference type="Proteomes" id="UP000559027">
    <property type="component" value="Unassembled WGS sequence"/>
</dbReference>
<protein>
    <recommendedName>
        <fullName evidence="7">Cytochrome b5 heme-binding domain-containing protein</fullName>
    </recommendedName>
</protein>
<gene>
    <name evidence="9" type="ORF">D9756_010244</name>
    <name evidence="8" type="ORF">D9756_011149</name>
</gene>
<evidence type="ECO:0000256" key="1">
    <source>
        <dbReference type="ARBA" id="ARBA00004240"/>
    </source>
</evidence>
<proteinExistence type="inferred from homology"/>
<dbReference type="GO" id="GO:0005783">
    <property type="term" value="C:endoplasmic reticulum"/>
    <property type="evidence" value="ECO:0007669"/>
    <property type="project" value="UniProtKB-SubCell"/>
</dbReference>
<keyword evidence="5" id="KW-0408">Iron</keyword>
<evidence type="ECO:0000313" key="8">
    <source>
        <dbReference type="EMBL" id="KAF5346192.1"/>
    </source>
</evidence>
<dbReference type="AlphaFoldDB" id="A0A8H5CT84"/>
<dbReference type="InterPro" id="IPR001199">
    <property type="entry name" value="Cyt_B5-like_heme/steroid-bd"/>
</dbReference>
<dbReference type="Gene3D" id="3.10.120.10">
    <property type="entry name" value="Cytochrome b5-like heme/steroid binding domain"/>
    <property type="match status" value="1"/>
</dbReference>
<dbReference type="SMART" id="SM01117">
    <property type="entry name" value="Cyt-b5"/>
    <property type="match status" value="1"/>
</dbReference>
<dbReference type="OrthoDB" id="547796at2759"/>
<dbReference type="InterPro" id="IPR036400">
    <property type="entry name" value="Cyt_B5-like_heme/steroid_sf"/>
</dbReference>
<evidence type="ECO:0000313" key="9">
    <source>
        <dbReference type="EMBL" id="KAF5347757.1"/>
    </source>
</evidence>
<dbReference type="GO" id="GO:0020037">
    <property type="term" value="F:heme binding"/>
    <property type="evidence" value="ECO:0007669"/>
    <property type="project" value="UniProtKB-ARBA"/>
</dbReference>
<accession>A0A8H5CT84</accession>
<evidence type="ECO:0000313" key="10">
    <source>
        <dbReference type="Proteomes" id="UP000559027"/>
    </source>
</evidence>
<reference evidence="8 10" key="1">
    <citation type="journal article" date="2020" name="ISME J.">
        <title>Uncovering the hidden diversity of litter-decomposition mechanisms in mushroom-forming fungi.</title>
        <authorList>
            <person name="Floudas D."/>
            <person name="Bentzer J."/>
            <person name="Ahren D."/>
            <person name="Johansson T."/>
            <person name="Persson P."/>
            <person name="Tunlid A."/>
        </authorList>
    </citation>
    <scope>NUCLEOTIDE SEQUENCE [LARGE SCALE GENOMIC DNA]</scope>
    <source>
        <strain evidence="8 10">CBS 146.42</strain>
    </source>
</reference>
<organism evidence="8 10">
    <name type="scientific">Leucocoprinus leucothites</name>
    <dbReference type="NCBI Taxonomy" id="201217"/>
    <lineage>
        <taxon>Eukaryota</taxon>
        <taxon>Fungi</taxon>
        <taxon>Dikarya</taxon>
        <taxon>Basidiomycota</taxon>
        <taxon>Agaricomycotina</taxon>
        <taxon>Agaricomycetes</taxon>
        <taxon>Agaricomycetidae</taxon>
        <taxon>Agaricales</taxon>
        <taxon>Agaricineae</taxon>
        <taxon>Agaricaceae</taxon>
        <taxon>Leucocoprinus</taxon>
    </lineage>
</organism>
<dbReference type="PANTHER" id="PTHR10281:SF72">
    <property type="entry name" value="NEUDESIN"/>
    <property type="match status" value="1"/>
</dbReference>
<keyword evidence="3" id="KW-0479">Metal-binding</keyword>
<evidence type="ECO:0000259" key="7">
    <source>
        <dbReference type="SMART" id="SM01117"/>
    </source>
</evidence>
<dbReference type="InterPro" id="IPR050577">
    <property type="entry name" value="MAPR/NEUFC/NENF-like"/>
</dbReference>